<gene>
    <name evidence="4" type="primary">TXN2_2</name>
    <name evidence="4" type="ORF">P7K49_016625</name>
</gene>
<evidence type="ECO:0000256" key="2">
    <source>
        <dbReference type="SAM" id="MobiDB-lite"/>
    </source>
</evidence>
<dbReference type="InterPro" id="IPR017937">
    <property type="entry name" value="Thioredoxin_CS"/>
</dbReference>
<dbReference type="PROSITE" id="PS51352">
    <property type="entry name" value="THIOREDOXIN_2"/>
    <property type="match status" value="1"/>
</dbReference>
<proteinExistence type="inferred from homology"/>
<dbReference type="InterPro" id="IPR013766">
    <property type="entry name" value="Thioredoxin_domain"/>
</dbReference>
<comment type="caution">
    <text evidence="4">The sequence shown here is derived from an EMBL/GenBank/DDBJ whole genome shotgun (WGS) entry which is preliminary data.</text>
</comment>
<evidence type="ECO:0000256" key="1">
    <source>
        <dbReference type="ARBA" id="ARBA00008987"/>
    </source>
</evidence>
<dbReference type="EMBL" id="JASSZA010000007">
    <property type="protein sequence ID" value="KAK2107111.1"/>
    <property type="molecule type" value="Genomic_DNA"/>
</dbReference>
<dbReference type="Gene3D" id="3.40.30.10">
    <property type="entry name" value="Glutaredoxin"/>
    <property type="match status" value="1"/>
</dbReference>
<dbReference type="Proteomes" id="UP001266305">
    <property type="component" value="Unassembled WGS sequence"/>
</dbReference>
<name>A0ABQ9VCJ4_SAGOE</name>
<keyword evidence="5" id="KW-1185">Reference proteome</keyword>
<reference evidence="4 5" key="1">
    <citation type="submission" date="2023-05" db="EMBL/GenBank/DDBJ databases">
        <title>B98-5 Cell Line De Novo Hybrid Assembly: An Optical Mapping Approach.</title>
        <authorList>
            <person name="Kananen K."/>
            <person name="Auerbach J.A."/>
            <person name="Kautto E."/>
            <person name="Blachly J.S."/>
        </authorList>
    </citation>
    <scope>NUCLEOTIDE SEQUENCE [LARGE SCALE GENOMIC DNA]</scope>
    <source>
        <strain evidence="4">B95-8</strain>
        <tissue evidence="4">Cell line</tissue>
    </source>
</reference>
<accession>A0ABQ9VCJ4</accession>
<dbReference type="PROSITE" id="PS00194">
    <property type="entry name" value="THIOREDOXIN_1"/>
    <property type="match status" value="1"/>
</dbReference>
<dbReference type="SUPFAM" id="SSF52833">
    <property type="entry name" value="Thioredoxin-like"/>
    <property type="match status" value="1"/>
</dbReference>
<comment type="similarity">
    <text evidence="1">Belongs to the thioredoxin family.</text>
</comment>
<protein>
    <submittedName>
        <fullName evidence="4">Thioredoxin 2</fullName>
    </submittedName>
</protein>
<feature type="region of interest" description="Disordered" evidence="2">
    <location>
        <begin position="15"/>
        <end position="44"/>
    </location>
</feature>
<evidence type="ECO:0000313" key="4">
    <source>
        <dbReference type="EMBL" id="KAK2107111.1"/>
    </source>
</evidence>
<evidence type="ECO:0000259" key="3">
    <source>
        <dbReference type="PROSITE" id="PS51352"/>
    </source>
</evidence>
<dbReference type="InterPro" id="IPR036249">
    <property type="entry name" value="Thioredoxin-like_sf"/>
</dbReference>
<dbReference type="CDD" id="cd02947">
    <property type="entry name" value="TRX_family"/>
    <property type="match status" value="1"/>
</dbReference>
<dbReference type="Pfam" id="PF00085">
    <property type="entry name" value="Thioredoxin"/>
    <property type="match status" value="1"/>
</dbReference>
<feature type="domain" description="Thioredoxin" evidence="3">
    <location>
        <begin position="50"/>
        <end position="168"/>
    </location>
</feature>
<dbReference type="PANTHER" id="PTHR43601:SF3">
    <property type="entry name" value="THIOREDOXIN, MITOCHONDRIAL"/>
    <property type="match status" value="1"/>
</dbReference>
<dbReference type="PRINTS" id="PR00421">
    <property type="entry name" value="THIOREDOXIN"/>
</dbReference>
<feature type="compositionally biased region" description="Polar residues" evidence="2">
    <location>
        <begin position="27"/>
        <end position="36"/>
    </location>
</feature>
<dbReference type="PANTHER" id="PTHR43601">
    <property type="entry name" value="THIOREDOXIN, MITOCHONDRIAL"/>
    <property type="match status" value="1"/>
</dbReference>
<sequence>MTQRLLRRFLTSDVSRKPSHGRWQPIPSETLQTPQCSPADLTVTPNPTQTIYTIRISSMTFNNQDGPDFQDEVVISETPVVLDFHAQWCGPCKILGPRLEKMVAKQHGKVVMAKVDVDDHTELDIESEVLAVPTVLTMKNGDMADKFVSIKDEDQLVDLPEKADWLTSRDEFWFSSLSGTPIELSPSVRALPAASHMPFVPSLQGLWQFFQDVWREPRPAHHALGQAVTPWSSSLVLPV</sequence>
<evidence type="ECO:0000313" key="5">
    <source>
        <dbReference type="Proteomes" id="UP001266305"/>
    </source>
</evidence>
<organism evidence="4 5">
    <name type="scientific">Saguinus oedipus</name>
    <name type="common">Cotton-top tamarin</name>
    <name type="synonym">Oedipomidas oedipus</name>
    <dbReference type="NCBI Taxonomy" id="9490"/>
    <lineage>
        <taxon>Eukaryota</taxon>
        <taxon>Metazoa</taxon>
        <taxon>Chordata</taxon>
        <taxon>Craniata</taxon>
        <taxon>Vertebrata</taxon>
        <taxon>Euteleostomi</taxon>
        <taxon>Mammalia</taxon>
        <taxon>Eutheria</taxon>
        <taxon>Euarchontoglires</taxon>
        <taxon>Primates</taxon>
        <taxon>Haplorrhini</taxon>
        <taxon>Platyrrhini</taxon>
        <taxon>Cebidae</taxon>
        <taxon>Callitrichinae</taxon>
        <taxon>Saguinus</taxon>
    </lineage>
</organism>